<evidence type="ECO:0000313" key="1">
    <source>
        <dbReference type="EMBL" id="QRQ83069.1"/>
    </source>
</evidence>
<organism evidence="1 2">
    <name type="scientific">Paralysiella testudinis</name>
    <dbReference type="NCBI Taxonomy" id="2809020"/>
    <lineage>
        <taxon>Bacteria</taxon>
        <taxon>Pseudomonadati</taxon>
        <taxon>Pseudomonadota</taxon>
        <taxon>Betaproteobacteria</taxon>
        <taxon>Neisseriales</taxon>
        <taxon>Neisseriaceae</taxon>
        <taxon>Paralysiella</taxon>
    </lineage>
</organism>
<protein>
    <submittedName>
        <fullName evidence="1">DUF4442 domain-containing protein</fullName>
    </submittedName>
</protein>
<reference evidence="1" key="1">
    <citation type="submission" date="2021-02" db="EMBL/GenBank/DDBJ databases">
        <title>Neisseriaceae sp. 26B isolated from the cloaca of a Common Toad-headed Turtle (Mesoclemmys nasuta).</title>
        <authorList>
            <person name="Spergser J."/>
            <person name="Busse H.-J."/>
        </authorList>
    </citation>
    <scope>NUCLEOTIDE SEQUENCE</scope>
    <source>
        <strain evidence="1">26B</strain>
    </source>
</reference>
<dbReference type="InterPro" id="IPR029069">
    <property type="entry name" value="HotDog_dom_sf"/>
</dbReference>
<dbReference type="Pfam" id="PF14539">
    <property type="entry name" value="DUF4442"/>
    <property type="match status" value="1"/>
</dbReference>
<evidence type="ECO:0000313" key="2">
    <source>
        <dbReference type="Proteomes" id="UP000653156"/>
    </source>
</evidence>
<dbReference type="EMBL" id="CP069798">
    <property type="protein sequence ID" value="QRQ83069.1"/>
    <property type="molecule type" value="Genomic_DNA"/>
</dbReference>
<dbReference type="SUPFAM" id="SSF54637">
    <property type="entry name" value="Thioesterase/thiol ester dehydrase-isomerase"/>
    <property type="match status" value="1"/>
</dbReference>
<gene>
    <name evidence="1" type="ORF">JQU52_06840</name>
</gene>
<dbReference type="Gene3D" id="3.10.129.10">
    <property type="entry name" value="Hotdog Thioesterase"/>
    <property type="match status" value="1"/>
</dbReference>
<name>A0A892ZQJ4_9NEIS</name>
<dbReference type="Proteomes" id="UP000653156">
    <property type="component" value="Chromosome"/>
</dbReference>
<keyword evidence="2" id="KW-1185">Reference proteome</keyword>
<dbReference type="RefSeq" id="WP_230340367.1">
    <property type="nucleotide sequence ID" value="NZ_CP069798.1"/>
</dbReference>
<accession>A0A892ZQJ4</accession>
<dbReference type="AlphaFoldDB" id="A0A892ZQJ4"/>
<dbReference type="InterPro" id="IPR027961">
    <property type="entry name" value="DUF4442"/>
</dbReference>
<dbReference type="KEGG" id="ptes:JQU52_06840"/>
<proteinExistence type="predicted"/>
<sequence>MKKWFFAKPGRLRHALNWWPPFLFSGIKITEISADYRYCKVILKDWPGTKNANGTQFGGSLFAMTDPIYSLMLMGLLGKRYFVWDKSAHIDFQKPGTGQVEVECRIDDAFLAAIREHTAGGEKYLPQVVDEIKDAKGNVVATVSRTLYVRLKPAFRPDVAATDS</sequence>